<gene>
    <name evidence="1" type="ORF">AGR2A_pa60150</name>
</gene>
<protein>
    <submittedName>
        <fullName evidence="1">Uncharacterized protein</fullName>
    </submittedName>
</protein>
<dbReference type="AlphaFoldDB" id="A0A9W5F2Y3"/>
<dbReference type="EMBL" id="FBVY01000044">
    <property type="protein sequence ID" value="CUX02842.1"/>
    <property type="molecule type" value="Genomic_DNA"/>
</dbReference>
<organism evidence="1 2">
    <name type="scientific">Agrobacterium genomosp. 2 str. CFBP 5494</name>
    <dbReference type="NCBI Taxonomy" id="1183436"/>
    <lineage>
        <taxon>Bacteria</taxon>
        <taxon>Pseudomonadati</taxon>
        <taxon>Pseudomonadota</taxon>
        <taxon>Alphaproteobacteria</taxon>
        <taxon>Hyphomicrobiales</taxon>
        <taxon>Rhizobiaceae</taxon>
        <taxon>Rhizobium/Agrobacterium group</taxon>
        <taxon>Agrobacterium</taxon>
        <taxon>Agrobacterium tumefaciens complex</taxon>
    </lineage>
</organism>
<comment type="caution">
    <text evidence="1">The sequence shown here is derived from an EMBL/GenBank/DDBJ whole genome shotgun (WGS) entry which is preliminary data.</text>
</comment>
<accession>A0A9W5F2Y3</accession>
<keyword evidence="2" id="KW-1185">Reference proteome</keyword>
<reference evidence="1 2" key="1">
    <citation type="submission" date="2016-01" db="EMBL/GenBank/DDBJ databases">
        <authorList>
            <person name="Regsiter A."/>
            <person name="william w."/>
        </authorList>
    </citation>
    <scope>NUCLEOTIDE SEQUENCE [LARGE SCALE GENOMIC DNA]</scope>
    <source>
        <strain evidence="1 2">CFBP 5494</strain>
    </source>
</reference>
<sequence length="63" mass="6843">MGLGKPRPMKCGDLNLQRGTAAATELGGDRHLHQLKALCPNFDQLENIYCATQLCSCRDGLVV</sequence>
<dbReference type="Proteomes" id="UP000191933">
    <property type="component" value="Unassembled WGS sequence"/>
</dbReference>
<proteinExistence type="predicted"/>
<evidence type="ECO:0000313" key="1">
    <source>
        <dbReference type="EMBL" id="CUX02842.1"/>
    </source>
</evidence>
<evidence type="ECO:0000313" key="2">
    <source>
        <dbReference type="Proteomes" id="UP000191933"/>
    </source>
</evidence>
<name>A0A9W5F2Y3_9HYPH</name>